<name>A0ABM8QB55_9BACT</name>
<gene>
    <name evidence="1" type="ORF">NSPZN2_10020</name>
</gene>
<proteinExistence type="predicted"/>
<dbReference type="Proteomes" id="UP000675880">
    <property type="component" value="Unassembled WGS sequence"/>
</dbReference>
<evidence type="ECO:0000313" key="2">
    <source>
        <dbReference type="Proteomes" id="UP000675880"/>
    </source>
</evidence>
<comment type="caution">
    <text evidence="1">The sequence shown here is derived from an EMBL/GenBank/DDBJ whole genome shotgun (WGS) entry which is preliminary data.</text>
</comment>
<reference evidence="1 2" key="1">
    <citation type="submission" date="2021-02" db="EMBL/GenBank/DDBJ databases">
        <authorList>
            <person name="Han P."/>
        </authorList>
    </citation>
    <scope>NUCLEOTIDE SEQUENCE [LARGE SCALE GENOMIC DNA]</scope>
    <source>
        <strain evidence="1">Candidatus Nitrospira sp. ZN2</strain>
    </source>
</reference>
<keyword evidence="2" id="KW-1185">Reference proteome</keyword>
<evidence type="ECO:0008006" key="3">
    <source>
        <dbReference type="Google" id="ProtNLM"/>
    </source>
</evidence>
<accession>A0ABM8QB55</accession>
<dbReference type="EMBL" id="CAJNBJ010000001">
    <property type="protein sequence ID" value="CAE6686990.1"/>
    <property type="molecule type" value="Genomic_DNA"/>
</dbReference>
<evidence type="ECO:0000313" key="1">
    <source>
        <dbReference type="EMBL" id="CAE6686990.1"/>
    </source>
</evidence>
<protein>
    <recommendedName>
        <fullName evidence="3">Transposase</fullName>
    </recommendedName>
</protein>
<organism evidence="1 2">
    <name type="scientific">Nitrospira defluvii</name>
    <dbReference type="NCBI Taxonomy" id="330214"/>
    <lineage>
        <taxon>Bacteria</taxon>
        <taxon>Pseudomonadati</taxon>
        <taxon>Nitrospirota</taxon>
        <taxon>Nitrospiria</taxon>
        <taxon>Nitrospirales</taxon>
        <taxon>Nitrospiraceae</taxon>
        <taxon>Nitrospira</taxon>
    </lineage>
</organism>
<sequence>MRFRALRAAIVRIVQSQNIEQKNRLVFATCAKKVWKALRAFWDGISGE</sequence>